<keyword evidence="4" id="KW-0067">ATP-binding</keyword>
<keyword evidence="9" id="KW-1185">Reference proteome</keyword>
<dbReference type="Pfam" id="PF06414">
    <property type="entry name" value="Zeta_toxin"/>
    <property type="match status" value="1"/>
</dbReference>
<reference evidence="8" key="1">
    <citation type="submission" date="2020-08" db="EMBL/GenBank/DDBJ databases">
        <title>Genome public.</title>
        <authorList>
            <person name="Liu C."/>
            <person name="Sun Q."/>
        </authorList>
    </citation>
    <scope>NUCLEOTIDE SEQUENCE</scope>
    <source>
        <strain evidence="8">BX15</strain>
    </source>
</reference>
<feature type="domain" description="Zeta toxin" evidence="7">
    <location>
        <begin position="29"/>
        <end position="215"/>
    </location>
</feature>
<evidence type="ECO:0000259" key="7">
    <source>
        <dbReference type="Pfam" id="PF06414"/>
    </source>
</evidence>
<sequence length="286" mass="32610">MGIEKNLADFLPSDVEAVVASERNYAARYNRQSEPRAILLAGQPGAGKTVLSSMLNKLLCGNVYFINADEYRRFHPNYKELYARYGSDSVQMTSGFSGAVTERLIHETSERGIHLIIEGTGRTTDVPHRTAELLVKKGYRVELAVIATRPEHSLCSTLLRFYEMNERGTIPRATAVEAHDYVVRVLPDNLDILRDDPVISGITIWDRTPTKIYDSCRTAECPSEVLRQYWNRPWPDEELQDMQRSILRLRHKEEACQLKQSPSIDELERRVQEAAMGPGFTFNTMM</sequence>
<proteinExistence type="inferred from homology"/>
<comment type="catalytic activity">
    <reaction evidence="6">
        <text>UDP-N-acetyl-alpha-D-glucosamine + ATP = UDP-N-acetyl-alpha-D-glucosamine 3'-phosphate + ADP + H(+)</text>
        <dbReference type="Rhea" id="RHEA:32671"/>
        <dbReference type="ChEBI" id="CHEBI:15378"/>
        <dbReference type="ChEBI" id="CHEBI:30616"/>
        <dbReference type="ChEBI" id="CHEBI:57705"/>
        <dbReference type="ChEBI" id="CHEBI:64353"/>
        <dbReference type="ChEBI" id="CHEBI:456216"/>
        <dbReference type="EC" id="2.7.1.176"/>
    </reaction>
</comment>
<dbReference type="EC" id="2.7.1.176" evidence="2"/>
<comment type="caution">
    <text evidence="8">The sequence shown here is derived from an EMBL/GenBank/DDBJ whole genome shotgun (WGS) entry which is preliminary data.</text>
</comment>
<evidence type="ECO:0000256" key="5">
    <source>
        <dbReference type="ARBA" id="ARBA00032897"/>
    </source>
</evidence>
<dbReference type="Gene3D" id="3.40.50.300">
    <property type="entry name" value="P-loop containing nucleotide triphosphate hydrolases"/>
    <property type="match status" value="1"/>
</dbReference>
<accession>A0A923MI45</accession>
<dbReference type="InterPro" id="IPR010488">
    <property type="entry name" value="Zeta_toxin_domain"/>
</dbReference>
<evidence type="ECO:0000256" key="6">
    <source>
        <dbReference type="ARBA" id="ARBA00048178"/>
    </source>
</evidence>
<dbReference type="GO" id="GO:0016301">
    <property type="term" value="F:kinase activity"/>
    <property type="evidence" value="ECO:0007669"/>
    <property type="project" value="InterPro"/>
</dbReference>
<evidence type="ECO:0000256" key="4">
    <source>
        <dbReference type="ARBA" id="ARBA00022840"/>
    </source>
</evidence>
<dbReference type="Proteomes" id="UP000620327">
    <property type="component" value="Unassembled WGS sequence"/>
</dbReference>
<comment type="similarity">
    <text evidence="1">Belongs to the zeta toxin family.</text>
</comment>
<evidence type="ECO:0000256" key="1">
    <source>
        <dbReference type="ARBA" id="ARBA00009104"/>
    </source>
</evidence>
<evidence type="ECO:0000313" key="9">
    <source>
        <dbReference type="Proteomes" id="UP000620327"/>
    </source>
</evidence>
<organism evidence="8 9">
    <name type="scientific">Dysosmobacter segnis</name>
    <dbReference type="NCBI Taxonomy" id="2763042"/>
    <lineage>
        <taxon>Bacteria</taxon>
        <taxon>Bacillati</taxon>
        <taxon>Bacillota</taxon>
        <taxon>Clostridia</taxon>
        <taxon>Eubacteriales</taxon>
        <taxon>Oscillospiraceae</taxon>
        <taxon>Dysosmobacter</taxon>
    </lineage>
</organism>
<evidence type="ECO:0000313" key="8">
    <source>
        <dbReference type="EMBL" id="MBC5770111.1"/>
    </source>
</evidence>
<dbReference type="InterPro" id="IPR027417">
    <property type="entry name" value="P-loop_NTPase"/>
</dbReference>
<dbReference type="AlphaFoldDB" id="A0A923MI45"/>
<protein>
    <recommendedName>
        <fullName evidence="5">UDP-N-acetylglucosamine kinase</fullName>
        <ecNumber evidence="2">2.7.1.176</ecNumber>
    </recommendedName>
    <alternativeName>
        <fullName evidence="5">UDP-N-acetylglucosamine kinase</fullName>
    </alternativeName>
</protein>
<keyword evidence="3" id="KW-0547">Nucleotide-binding</keyword>
<gene>
    <name evidence="8" type="ORF">H8Z83_07190</name>
</gene>
<name>A0A923MI45_9FIRM</name>
<dbReference type="RefSeq" id="WP_187014402.1">
    <property type="nucleotide sequence ID" value="NZ_JACOQI010000005.1"/>
</dbReference>
<dbReference type="SUPFAM" id="SSF52540">
    <property type="entry name" value="P-loop containing nucleoside triphosphate hydrolases"/>
    <property type="match status" value="1"/>
</dbReference>
<dbReference type="GO" id="GO:0005524">
    <property type="term" value="F:ATP binding"/>
    <property type="evidence" value="ECO:0007669"/>
    <property type="project" value="UniProtKB-KW"/>
</dbReference>
<evidence type="ECO:0000256" key="3">
    <source>
        <dbReference type="ARBA" id="ARBA00022741"/>
    </source>
</evidence>
<dbReference type="EMBL" id="JACOQI010000005">
    <property type="protein sequence ID" value="MBC5770111.1"/>
    <property type="molecule type" value="Genomic_DNA"/>
</dbReference>
<evidence type="ECO:0000256" key="2">
    <source>
        <dbReference type="ARBA" id="ARBA00011963"/>
    </source>
</evidence>